<dbReference type="Gene3D" id="2.60.40.1190">
    <property type="match status" value="1"/>
</dbReference>
<evidence type="ECO:0000259" key="2">
    <source>
        <dbReference type="Pfam" id="PF19313"/>
    </source>
</evidence>
<protein>
    <recommendedName>
        <fullName evidence="2">DUF5916 domain-containing protein</fullName>
    </recommendedName>
</protein>
<feature type="chain" id="PRO_5006646418" description="DUF5916 domain-containing protein" evidence="1">
    <location>
        <begin position="18"/>
        <end position="707"/>
    </location>
</feature>
<comment type="caution">
    <text evidence="3">The sequence shown here is derived from an EMBL/GenBank/DDBJ whole genome shotgun (WGS) entry which is preliminary data.</text>
</comment>
<feature type="domain" description="DUF5916" evidence="2">
    <location>
        <begin position="234"/>
        <end position="328"/>
    </location>
</feature>
<evidence type="ECO:0000313" key="3">
    <source>
        <dbReference type="EMBL" id="KPK63348.1"/>
    </source>
</evidence>
<dbReference type="EMBL" id="LJUJ01000014">
    <property type="protein sequence ID" value="KPK63348.1"/>
    <property type="molecule type" value="Genomic_DNA"/>
</dbReference>
<dbReference type="Proteomes" id="UP000051373">
    <property type="component" value="Unassembled WGS sequence"/>
</dbReference>
<dbReference type="InterPro" id="IPR045670">
    <property type="entry name" value="DUF5916"/>
</dbReference>
<dbReference type="Pfam" id="PF19313">
    <property type="entry name" value="DUF5916"/>
    <property type="match status" value="1"/>
</dbReference>
<keyword evidence="1" id="KW-0732">Signal</keyword>
<accession>A0A0S8FTR6</accession>
<organism evidence="3 4">
    <name type="scientific">candidate division WOR_3 bacterium SM23_42</name>
    <dbReference type="NCBI Taxonomy" id="1703779"/>
    <lineage>
        <taxon>Bacteria</taxon>
        <taxon>Bacteria division WOR-3</taxon>
    </lineage>
</organism>
<name>A0A0S8FTR6_UNCW3</name>
<reference evidence="3 4" key="1">
    <citation type="journal article" date="2015" name="Microbiome">
        <title>Genomic resolution of linkages in carbon, nitrogen, and sulfur cycling among widespread estuary sediment bacteria.</title>
        <authorList>
            <person name="Baker B.J."/>
            <person name="Lazar C.S."/>
            <person name="Teske A.P."/>
            <person name="Dick G.J."/>
        </authorList>
    </citation>
    <scope>NUCLEOTIDE SEQUENCE [LARGE SCALE GENOMIC DNA]</scope>
    <source>
        <strain evidence="3">SM23_42</strain>
    </source>
</reference>
<dbReference type="SUPFAM" id="SSF49344">
    <property type="entry name" value="CBD9-like"/>
    <property type="match status" value="1"/>
</dbReference>
<dbReference type="AlphaFoldDB" id="A0A0S8FTR6"/>
<proteinExistence type="predicted"/>
<dbReference type="STRING" id="1703779.AMJ83_07170"/>
<evidence type="ECO:0000256" key="1">
    <source>
        <dbReference type="SAM" id="SignalP"/>
    </source>
</evidence>
<sequence length="707" mass="80945">MRMLLLILLTAVTITSAKTVNVRFTENAPRIDGVIEDAWQQADSVYKFVQHVPYEKAAPTEKTVVYVLQDAANIYFAFKCYAQNHRPIASPTGDEDYVIVKVDPFGSKTAGYYFWVFASEQMWDGWLHDDGRTNDDSWEGVWYSGVKLYQDRYEVEIKIPYKSIRYKRGLDEWGVQFKRHIPFIAEDDFWTEVLQAEGDLISKWGLLTNVEPHVVGYHFELYPEGYVRYDRDVLSDATDFKPSLSLNLKWDLTSQTTLNSTFYPDFAHIESDPFTLNLDRYPVYLQERRPFFLEGADIFRMSDFGPGRGFFQPLNIFYSRRIGKSTDGDAVPIGAGLKLTNKSAHWNVGALAVRTADYSDNGTLIEPAKWFGAIRVKHRMLDNSDLGILFSGAMANSDDYSYAAGLDGVYRSGANQFILQGAVSERNGRKGWAFASGYMGDVGILRTMASAEAVHDSFDVADIGFVPWSGRDKLTLYTGPYLQFNKGFVRTMHIAGGIKAVREAGNSEWSKLGVLIFSPIFRNNISTTLQFLAGPYYEADTNYLRKEILLSMSGNVFGYWLQINSSFGYMHNYYQNFLAYRSSTSLFYSYAFTPLINPGISANLWVEWDTLNAVATVTPRFRPYITFFFNSDLRLEVFNEMIFEMPRGDVDDATQTSNRFGFLFSWRFRPKSWLYVALNDYREQDDLGSLEPQYQISAVKAKYLLYF</sequence>
<feature type="signal peptide" evidence="1">
    <location>
        <begin position="1"/>
        <end position="17"/>
    </location>
</feature>
<evidence type="ECO:0000313" key="4">
    <source>
        <dbReference type="Proteomes" id="UP000051373"/>
    </source>
</evidence>
<gene>
    <name evidence="3" type="ORF">AMJ83_07170</name>
</gene>